<evidence type="ECO:0000313" key="3">
    <source>
        <dbReference type="Proteomes" id="UP000276953"/>
    </source>
</evidence>
<dbReference type="Gene3D" id="3.40.50.300">
    <property type="entry name" value="P-loop containing nucleotide triphosphate hydrolases"/>
    <property type="match status" value="1"/>
</dbReference>
<reference evidence="2 3" key="1">
    <citation type="submission" date="2018-12" db="EMBL/GenBank/DDBJ databases">
        <title>Draft Genome Sequence of Chryseobacterium arthrosphaerae strain ED882-96 Isolated from the Blood of a Patient with Liver Cirrhosis in Taiwan.</title>
        <authorList>
            <person name="Lin J.-N."/>
            <person name="Lai C.-H."/>
            <person name="Yang C.-H."/>
            <person name="Huang Y.-H."/>
        </authorList>
    </citation>
    <scope>NUCLEOTIDE SEQUENCE [LARGE SCALE GENOMIC DNA]</scope>
    <source>
        <strain evidence="2 3">ED882-96</strain>
    </source>
</reference>
<name>A0A3S0PPU3_9FLAO</name>
<accession>A0A3S0PPU3</accession>
<organism evidence="2 3">
    <name type="scientific">Chryseobacterium arthrosphaerae</name>
    <dbReference type="NCBI Taxonomy" id="651561"/>
    <lineage>
        <taxon>Bacteria</taxon>
        <taxon>Pseudomonadati</taxon>
        <taxon>Bacteroidota</taxon>
        <taxon>Flavobacteriia</taxon>
        <taxon>Flavobacteriales</taxon>
        <taxon>Weeksellaceae</taxon>
        <taxon>Chryseobacterium group</taxon>
        <taxon>Chryseobacterium</taxon>
    </lineage>
</organism>
<evidence type="ECO:0000259" key="1">
    <source>
        <dbReference type="Pfam" id="PF13476"/>
    </source>
</evidence>
<dbReference type="InterPro" id="IPR038729">
    <property type="entry name" value="Rad50/SbcC_AAA"/>
</dbReference>
<dbReference type="AlphaFoldDB" id="A0A3S0PPU3"/>
<comment type="caution">
    <text evidence="2">The sequence shown here is derived from an EMBL/GenBank/DDBJ whole genome shotgun (WGS) entry which is preliminary data.</text>
</comment>
<evidence type="ECO:0000313" key="2">
    <source>
        <dbReference type="EMBL" id="RTZ46826.1"/>
    </source>
</evidence>
<dbReference type="Pfam" id="PF13476">
    <property type="entry name" value="AAA_23"/>
    <property type="match status" value="1"/>
</dbReference>
<dbReference type="EMBL" id="RYFC01000003">
    <property type="protein sequence ID" value="RTZ46826.1"/>
    <property type="molecule type" value="Genomic_DNA"/>
</dbReference>
<protein>
    <recommendedName>
        <fullName evidence="1">Rad50/SbcC-type AAA domain-containing protein</fullName>
    </recommendedName>
</protein>
<dbReference type="GO" id="GO:0006302">
    <property type="term" value="P:double-strand break repair"/>
    <property type="evidence" value="ECO:0007669"/>
    <property type="project" value="InterPro"/>
</dbReference>
<gene>
    <name evidence="2" type="ORF">EJ377_16095</name>
</gene>
<proteinExistence type="predicted"/>
<dbReference type="Proteomes" id="UP000276953">
    <property type="component" value="Unassembled WGS sequence"/>
</dbReference>
<sequence>MFHGEKTIDIDRKNVLIYGENGSGKSSIYWALYTFFQSVFKNVPDVQNYFNPRHDYNLVNRFANGNPSFIELIFEDENEDLRTKRISNTTVNTIGDQFIESCSLCSDLIDYKSIFNIIISQ</sequence>
<dbReference type="SUPFAM" id="SSF52540">
    <property type="entry name" value="P-loop containing nucleoside triphosphate hydrolases"/>
    <property type="match status" value="1"/>
</dbReference>
<dbReference type="InterPro" id="IPR027417">
    <property type="entry name" value="P-loop_NTPase"/>
</dbReference>
<feature type="domain" description="Rad50/SbcC-type AAA" evidence="1">
    <location>
        <begin position="3"/>
        <end position="95"/>
    </location>
</feature>
<dbReference type="GO" id="GO:0016887">
    <property type="term" value="F:ATP hydrolysis activity"/>
    <property type="evidence" value="ECO:0007669"/>
    <property type="project" value="InterPro"/>
</dbReference>